<dbReference type="InterPro" id="IPR011761">
    <property type="entry name" value="ATP-grasp"/>
</dbReference>
<evidence type="ECO:0000313" key="10">
    <source>
        <dbReference type="EMBL" id="OGG58667.1"/>
    </source>
</evidence>
<comment type="caution">
    <text evidence="10">The sequence shown here is derived from an EMBL/GenBank/DDBJ whole genome shotgun (WGS) entry which is preliminary data.</text>
</comment>
<evidence type="ECO:0000259" key="9">
    <source>
        <dbReference type="PROSITE" id="PS50975"/>
    </source>
</evidence>
<evidence type="ECO:0000256" key="5">
    <source>
        <dbReference type="ARBA" id="ARBA00022840"/>
    </source>
</evidence>
<comment type="similarity">
    <text evidence="8">Belongs to the glutamate--cysteine ligase type 1 family. Type 1 subfamily.</text>
</comment>
<keyword evidence="3 8" id="KW-0317">Glutathione biosynthesis</keyword>
<sequence length="825" mass="92987">MVRKIKNIRFLSSAKQGLELEAMRVNARGQIAMTPHPKALGSPLSHPSITLDFSEAQLEFVTPPLGSETTMHNFLKKLRVWSHRQIGNELLWPFSMPPELPKHEKIQLADFGASAEGNKKNLYRQGLKQRYGGAVQTISGVHYNFSLADSFWIAYAKERWTTRILSEFKDEAYFGMMRNVIRFIPLVTYLFGASPVADKSYFSSVPAGLEKFGSSTYFGPYATSLRLSDFGYQNKESVPVSISYNSLEEYLNDLFRAVTTPSKLWSSIGLYREKRRIQLNANILQLENELYSCIRPKQKRHVCPNKSLVCSLACAGVEYVELRSIDLDPYEPTGISVDQLYFLHAFMMYCLLTPSPRFKTGEQKRYKDNNSLVALRGREPGLGIMNNGKKENFTQWSLRILEEVEKTAEALDIAYGTKNYSRVVRSQREKISDSSLTPSARILEGIKQSGMSYAEFGVALAKKYKKAQLSVALATSYTARMRELSRISLLEAARREKRDAWILNGYEHLELSTQVLIRAAQKRNIEVGVLDDKQNVIELRRGNKKEIVKQASITRHDNYLSYELMGHKELTKIFLARARINIPRGGHFETVSEALKFCGENRDQALVVKPSSTNYGTGVSILKPRQNSMYATAVRRAFKYDTSILVEEFISGKEYRFLVIGGKVIAVLNREPANVVGDGKHAIKELVLLKNTDPKSFKLPDSYIKLGAVERETLSESKLTFDSIPARGGKKVYLRKNSNVHDGGDPLDIPDMPEAYKKIAVKAAASVGANICGVDIIIKNPKKRPNKNPYSIIELNFNPAIFMHAYPIRGKARDVGGAILDFLGF</sequence>
<dbReference type="GO" id="GO:0006750">
    <property type="term" value="P:glutathione biosynthetic process"/>
    <property type="evidence" value="ECO:0007669"/>
    <property type="project" value="UniProtKB-UniRule"/>
</dbReference>
<protein>
    <recommendedName>
        <fullName evidence="8">Glutamate--cysteine ligase</fullName>
        <ecNumber evidence="8">6.3.2.2</ecNumber>
    </recommendedName>
    <alternativeName>
        <fullName evidence="8">Gamma-ECS</fullName>
        <shortName evidence="8">GCS</shortName>
    </alternativeName>
    <alternativeName>
        <fullName evidence="8">Gamma-glutamylcysteine synthetase</fullName>
    </alternativeName>
</protein>
<dbReference type="Gene3D" id="3.30.470.20">
    <property type="entry name" value="ATP-grasp fold, B domain"/>
    <property type="match status" value="2"/>
</dbReference>
<dbReference type="Pfam" id="PF04262">
    <property type="entry name" value="Glu_cys_ligase"/>
    <property type="match status" value="1"/>
</dbReference>
<keyword evidence="5 8" id="KW-0067">ATP-binding</keyword>
<accession>A0A1F6DBH5</accession>
<evidence type="ECO:0000256" key="2">
    <source>
        <dbReference type="ARBA" id="ARBA00022598"/>
    </source>
</evidence>
<dbReference type="Gene3D" id="3.30.590.20">
    <property type="match status" value="1"/>
</dbReference>
<dbReference type="Proteomes" id="UP000178042">
    <property type="component" value="Unassembled WGS sequence"/>
</dbReference>
<evidence type="ECO:0000256" key="1">
    <source>
        <dbReference type="ARBA" id="ARBA00005006"/>
    </source>
</evidence>
<evidence type="ECO:0000256" key="8">
    <source>
        <dbReference type="HAMAP-Rule" id="MF_00578"/>
    </source>
</evidence>
<dbReference type="EMBL" id="MFLD01000039">
    <property type="protein sequence ID" value="OGG58667.1"/>
    <property type="molecule type" value="Genomic_DNA"/>
</dbReference>
<dbReference type="AlphaFoldDB" id="A0A1F6DBH5"/>
<dbReference type="SUPFAM" id="SSF55931">
    <property type="entry name" value="Glutamine synthetase/guanido kinase"/>
    <property type="match status" value="1"/>
</dbReference>
<dbReference type="InterPro" id="IPR040657">
    <property type="entry name" value="GshAB_ATP-grasp"/>
</dbReference>
<evidence type="ECO:0000256" key="6">
    <source>
        <dbReference type="ARBA" id="ARBA00023268"/>
    </source>
</evidence>
<dbReference type="EC" id="6.3.2.2" evidence="8"/>
<dbReference type="InterPro" id="IPR014746">
    <property type="entry name" value="Gln_synth/guanido_kin_cat_dom"/>
</dbReference>
<organism evidence="10 11">
    <name type="scientific">Candidatus Kaiserbacteria bacterium RIFCSPHIGHO2_02_FULL_49_16</name>
    <dbReference type="NCBI Taxonomy" id="1798490"/>
    <lineage>
        <taxon>Bacteria</taxon>
        <taxon>Candidatus Kaiseribacteriota</taxon>
    </lineage>
</organism>
<dbReference type="UniPathway" id="UPA00142">
    <property type="reaction ID" value="UER00209"/>
</dbReference>
<dbReference type="Pfam" id="PF01071">
    <property type="entry name" value="GARS_A"/>
    <property type="match status" value="1"/>
</dbReference>
<reference evidence="10 11" key="1">
    <citation type="journal article" date="2016" name="Nat. Commun.">
        <title>Thousands of microbial genomes shed light on interconnected biogeochemical processes in an aquifer system.</title>
        <authorList>
            <person name="Anantharaman K."/>
            <person name="Brown C.T."/>
            <person name="Hug L.A."/>
            <person name="Sharon I."/>
            <person name="Castelle C.J."/>
            <person name="Probst A.J."/>
            <person name="Thomas B.C."/>
            <person name="Singh A."/>
            <person name="Wilkins M.J."/>
            <person name="Karaoz U."/>
            <person name="Brodie E.L."/>
            <person name="Williams K.H."/>
            <person name="Hubbard S.S."/>
            <person name="Banfield J.F."/>
        </authorList>
    </citation>
    <scope>NUCLEOTIDE SEQUENCE [LARGE SCALE GENOMIC DNA]</scope>
</reference>
<dbReference type="PROSITE" id="PS50975">
    <property type="entry name" value="ATP_GRASP"/>
    <property type="match status" value="1"/>
</dbReference>
<dbReference type="PANTHER" id="PTHR38761">
    <property type="entry name" value="GLUTAMATE--CYSTEINE LIGASE"/>
    <property type="match status" value="1"/>
</dbReference>
<keyword evidence="4 8" id="KW-0547">Nucleotide-binding</keyword>
<dbReference type="GO" id="GO:0005524">
    <property type="term" value="F:ATP binding"/>
    <property type="evidence" value="ECO:0007669"/>
    <property type="project" value="UniProtKB-UniRule"/>
</dbReference>
<dbReference type="GO" id="GO:0005829">
    <property type="term" value="C:cytosol"/>
    <property type="evidence" value="ECO:0007669"/>
    <property type="project" value="TreeGrafter"/>
</dbReference>
<gene>
    <name evidence="8" type="primary">gshA</name>
    <name evidence="10" type="ORF">A3C86_02900</name>
</gene>
<comment type="pathway">
    <text evidence="1 8">Sulfur metabolism; glutathione biosynthesis; glutathione from L-cysteine and L-glutamate: step 1/2.</text>
</comment>
<dbReference type="InterPro" id="IPR007370">
    <property type="entry name" value="Glu_cys_ligase"/>
</dbReference>
<dbReference type="HAMAP" id="MF_00578">
    <property type="entry name" value="Glu_cys_ligase"/>
    <property type="match status" value="1"/>
</dbReference>
<dbReference type="InterPro" id="IPR020561">
    <property type="entry name" value="PRibGlycinamid_synth_ATP-grasp"/>
</dbReference>
<evidence type="ECO:0000313" key="11">
    <source>
        <dbReference type="Proteomes" id="UP000178042"/>
    </source>
</evidence>
<dbReference type="Pfam" id="PF18419">
    <property type="entry name" value="ATP-grasp_6"/>
    <property type="match status" value="1"/>
</dbReference>
<keyword evidence="6" id="KW-0511">Multifunctional enzyme</keyword>
<dbReference type="GO" id="GO:0004357">
    <property type="term" value="F:glutamate-cysteine ligase activity"/>
    <property type="evidence" value="ECO:0007669"/>
    <property type="project" value="UniProtKB-UniRule"/>
</dbReference>
<comment type="catalytic activity">
    <reaction evidence="7 8">
        <text>L-cysteine + L-glutamate + ATP = gamma-L-glutamyl-L-cysteine + ADP + phosphate + H(+)</text>
        <dbReference type="Rhea" id="RHEA:13285"/>
        <dbReference type="ChEBI" id="CHEBI:15378"/>
        <dbReference type="ChEBI" id="CHEBI:29985"/>
        <dbReference type="ChEBI" id="CHEBI:30616"/>
        <dbReference type="ChEBI" id="CHEBI:35235"/>
        <dbReference type="ChEBI" id="CHEBI:43474"/>
        <dbReference type="ChEBI" id="CHEBI:58173"/>
        <dbReference type="ChEBI" id="CHEBI:456216"/>
        <dbReference type="EC" id="6.3.2.2"/>
    </reaction>
</comment>
<evidence type="ECO:0000256" key="4">
    <source>
        <dbReference type="ARBA" id="ARBA00022741"/>
    </source>
</evidence>
<evidence type="ECO:0000256" key="3">
    <source>
        <dbReference type="ARBA" id="ARBA00022684"/>
    </source>
</evidence>
<dbReference type="NCBIfam" id="TIGR01434">
    <property type="entry name" value="glu_cys_ligase"/>
    <property type="match status" value="1"/>
</dbReference>
<name>A0A1F6DBH5_9BACT</name>
<keyword evidence="2 8" id="KW-0436">Ligase</keyword>
<feature type="domain" description="ATP-grasp" evidence="9">
    <location>
        <begin position="572"/>
        <end position="824"/>
    </location>
</feature>
<dbReference type="PANTHER" id="PTHR38761:SF1">
    <property type="entry name" value="GLUTAMATE--CYSTEINE LIGASE"/>
    <property type="match status" value="1"/>
</dbReference>
<dbReference type="InterPro" id="IPR006334">
    <property type="entry name" value="Glut_cys_ligase"/>
</dbReference>
<evidence type="ECO:0000256" key="7">
    <source>
        <dbReference type="ARBA" id="ARBA00048819"/>
    </source>
</evidence>
<proteinExistence type="inferred from homology"/>
<dbReference type="GO" id="GO:0046872">
    <property type="term" value="F:metal ion binding"/>
    <property type="evidence" value="ECO:0007669"/>
    <property type="project" value="InterPro"/>
</dbReference>
<dbReference type="SUPFAM" id="SSF56059">
    <property type="entry name" value="Glutathione synthetase ATP-binding domain-like"/>
    <property type="match status" value="1"/>
</dbReference>